<dbReference type="SUPFAM" id="SSF50729">
    <property type="entry name" value="PH domain-like"/>
    <property type="match status" value="1"/>
</dbReference>
<evidence type="ECO:0000256" key="1">
    <source>
        <dbReference type="SAM" id="MobiDB-lite"/>
    </source>
</evidence>
<feature type="compositionally biased region" description="Basic and acidic residues" evidence="1">
    <location>
        <begin position="272"/>
        <end position="285"/>
    </location>
</feature>
<accession>A0AAN9B1L6</accession>
<evidence type="ECO:0000313" key="3">
    <source>
        <dbReference type="EMBL" id="KAK7097004.1"/>
    </source>
</evidence>
<evidence type="ECO:0000259" key="2">
    <source>
        <dbReference type="PROSITE" id="PS50003"/>
    </source>
</evidence>
<dbReference type="AlphaFoldDB" id="A0AAN9B1L6"/>
<dbReference type="InterPro" id="IPR046355">
    <property type="entry name" value="Gab1-4-like"/>
</dbReference>
<dbReference type="Gene3D" id="2.30.29.30">
    <property type="entry name" value="Pleckstrin-homology domain (PH domain)/Phosphotyrosine-binding domain (PTB)"/>
    <property type="match status" value="1"/>
</dbReference>
<feature type="compositionally biased region" description="Basic and acidic residues" evidence="1">
    <location>
        <begin position="295"/>
        <end position="322"/>
    </location>
</feature>
<dbReference type="EMBL" id="JBAMIC010000013">
    <property type="protein sequence ID" value="KAK7097004.1"/>
    <property type="molecule type" value="Genomic_DNA"/>
</dbReference>
<feature type="compositionally biased region" description="Polar residues" evidence="1">
    <location>
        <begin position="153"/>
        <end position="190"/>
    </location>
</feature>
<organism evidence="3 4">
    <name type="scientific">Littorina saxatilis</name>
    <dbReference type="NCBI Taxonomy" id="31220"/>
    <lineage>
        <taxon>Eukaryota</taxon>
        <taxon>Metazoa</taxon>
        <taxon>Spiralia</taxon>
        <taxon>Lophotrochozoa</taxon>
        <taxon>Mollusca</taxon>
        <taxon>Gastropoda</taxon>
        <taxon>Caenogastropoda</taxon>
        <taxon>Littorinimorpha</taxon>
        <taxon>Littorinoidea</taxon>
        <taxon>Littorinidae</taxon>
        <taxon>Littorina</taxon>
    </lineage>
</organism>
<dbReference type="PANTHER" id="PTHR45960">
    <property type="entry name" value="GRB2-ASSOCIATED-BINDING PROTEIN"/>
    <property type="match status" value="1"/>
</dbReference>
<dbReference type="GO" id="GO:0007165">
    <property type="term" value="P:signal transduction"/>
    <property type="evidence" value="ECO:0007669"/>
    <property type="project" value="TreeGrafter"/>
</dbReference>
<dbReference type="GO" id="GO:0035591">
    <property type="term" value="F:signaling adaptor activity"/>
    <property type="evidence" value="ECO:0007669"/>
    <property type="project" value="TreeGrafter"/>
</dbReference>
<name>A0AAN9B1L6_9CAEN</name>
<dbReference type="PROSITE" id="PS50003">
    <property type="entry name" value="PH_DOMAIN"/>
    <property type="match status" value="1"/>
</dbReference>
<dbReference type="InterPro" id="IPR001849">
    <property type="entry name" value="PH_domain"/>
</dbReference>
<reference evidence="3 4" key="1">
    <citation type="submission" date="2024-02" db="EMBL/GenBank/DDBJ databases">
        <title>Chromosome-scale genome assembly of the rough periwinkle Littorina saxatilis.</title>
        <authorList>
            <person name="De Jode A."/>
            <person name="Faria R."/>
            <person name="Formenti G."/>
            <person name="Sims Y."/>
            <person name="Smith T.P."/>
            <person name="Tracey A."/>
            <person name="Wood J.M.D."/>
            <person name="Zagrodzka Z.B."/>
            <person name="Johannesson K."/>
            <person name="Butlin R.K."/>
            <person name="Leder E.H."/>
        </authorList>
    </citation>
    <scope>NUCLEOTIDE SEQUENCE [LARGE SCALE GENOMIC DNA]</scope>
    <source>
        <strain evidence="3">Snail1</strain>
        <tissue evidence="3">Muscle</tissue>
    </source>
</reference>
<feature type="compositionally biased region" description="Pro residues" evidence="1">
    <location>
        <begin position="620"/>
        <end position="639"/>
    </location>
</feature>
<feature type="region of interest" description="Disordered" evidence="1">
    <location>
        <begin position="145"/>
        <end position="331"/>
    </location>
</feature>
<feature type="compositionally biased region" description="Polar residues" evidence="1">
    <location>
        <begin position="430"/>
        <end position="452"/>
    </location>
</feature>
<gene>
    <name evidence="3" type="ORF">V1264_004045</name>
</gene>
<dbReference type="SMART" id="SM00233">
    <property type="entry name" value="PH"/>
    <property type="match status" value="1"/>
</dbReference>
<feature type="compositionally biased region" description="Basic and acidic residues" evidence="1">
    <location>
        <begin position="674"/>
        <end position="684"/>
    </location>
</feature>
<protein>
    <recommendedName>
        <fullName evidence="2">PH domain-containing protein</fullName>
    </recommendedName>
</protein>
<feature type="region of interest" description="Disordered" evidence="1">
    <location>
        <begin position="347"/>
        <end position="497"/>
    </location>
</feature>
<feature type="region of interest" description="Disordered" evidence="1">
    <location>
        <begin position="520"/>
        <end position="711"/>
    </location>
</feature>
<dbReference type="GO" id="GO:0005737">
    <property type="term" value="C:cytoplasm"/>
    <property type="evidence" value="ECO:0007669"/>
    <property type="project" value="TreeGrafter"/>
</dbReference>
<dbReference type="Pfam" id="PF00169">
    <property type="entry name" value="PH"/>
    <property type="match status" value="1"/>
</dbReference>
<dbReference type="Proteomes" id="UP001374579">
    <property type="component" value="Unassembled WGS sequence"/>
</dbReference>
<proteinExistence type="predicted"/>
<feature type="compositionally biased region" description="Polar residues" evidence="1">
    <location>
        <begin position="595"/>
        <end position="607"/>
    </location>
</feature>
<keyword evidence="4" id="KW-1185">Reference proteome</keyword>
<feature type="compositionally biased region" description="Low complexity" evidence="1">
    <location>
        <begin position="197"/>
        <end position="219"/>
    </location>
</feature>
<dbReference type="PANTHER" id="PTHR45960:SF2">
    <property type="entry name" value="PROTEIN DAUGHTER OF SEVENLESS"/>
    <property type="match status" value="1"/>
</dbReference>
<dbReference type="InterPro" id="IPR011993">
    <property type="entry name" value="PH-like_dom_sf"/>
</dbReference>
<sequence length="734" mass="80444">MCFLKVGDKTNKRLGAMNKLNIVHSGWMTKSPPEHKLQSPLKIFRAKWKLRFFVLHKPSGSLPDQYELSYYNSEQCSKKKGSIDLDQCEQIIESLDSDQYPYLLAIKTICRGKVRTYYLATNSEENMSTWVQCLCRVCGLKQEDTPTDIPDSRLSTHSTSGNSTAAQPVAGSNSVWSTPAPSPTVTSQPMQAPPSRTPTVTSSTSSTSSHPDPSTSPQSYVLLNECTSGPVPVKRSERYDRAESIDSVPDFPAPPPPMKKGPSHLHYNNMEDDGKDHDSVFEPYDRPPATGGQETYDRPRPGSGHHELYDRPRSGEFKHSEESSDEDFYKVLPNAGGQVSLLRVTRNSASSDTVDLNLKTAVPLPMPRRSPHSARSSLSDRPDSMGSMGRPMTENYDVPPPRPVSTSSQEAGDNPPAPPQRPPKPHRGLASQSPYQNLPSNSKVYENNSLNAVPTAPPKNCSSATVLSYDVPRGSTVISPPRDHSELEVAPPAPAPRVCGPAGGHSYLNTVPGFSNSPVVPPFPDTYLPVRNGDKGDQDMDSSPPAPGQCRTDPSYADMNRGGGNQDLYQVPPVAPRPPRSNTLPSRIQGATGAETEQTCIWSNTRTKSFKRNNHISHSPTPPRPPPLGPRRPPLPPAPDVATSSDDDDNRSYDGSSTHHEMSVLRMSTVPTAPDHETEPELKYLDLCLDTPPEPTRTQATNVHHGTPTEYREIDFVKTRALQDVKKARNLNNK</sequence>
<feature type="domain" description="PH" evidence="2">
    <location>
        <begin position="21"/>
        <end position="139"/>
    </location>
</feature>
<feature type="compositionally biased region" description="Basic and acidic residues" evidence="1">
    <location>
        <begin position="234"/>
        <end position="244"/>
    </location>
</feature>
<comment type="caution">
    <text evidence="3">The sequence shown here is derived from an EMBL/GenBank/DDBJ whole genome shotgun (WGS) entry which is preliminary data.</text>
</comment>
<evidence type="ECO:0000313" key="4">
    <source>
        <dbReference type="Proteomes" id="UP001374579"/>
    </source>
</evidence>